<gene>
    <name evidence="1" type="ORF">KPZU09_57280</name>
</gene>
<protein>
    <recommendedName>
        <fullName evidence="3">4-aminobutyrate--2-oxoglutarate transaminase</fullName>
    </recommendedName>
</protein>
<dbReference type="InterPro" id="IPR015422">
    <property type="entry name" value="PyrdxlP-dep_Trfase_small"/>
</dbReference>
<dbReference type="AlphaFoldDB" id="A0A919M1W0"/>
<dbReference type="Proteomes" id="UP000655094">
    <property type="component" value="Unassembled WGS sequence"/>
</dbReference>
<evidence type="ECO:0008006" key="3">
    <source>
        <dbReference type="Google" id="ProtNLM"/>
    </source>
</evidence>
<dbReference type="EMBL" id="BNFF01000001">
    <property type="protein sequence ID" value="GHK55992.1"/>
    <property type="molecule type" value="Genomic_DNA"/>
</dbReference>
<dbReference type="SUPFAM" id="SSF53383">
    <property type="entry name" value="PLP-dependent transferases"/>
    <property type="match status" value="1"/>
</dbReference>
<evidence type="ECO:0000313" key="2">
    <source>
        <dbReference type="Proteomes" id="UP000655094"/>
    </source>
</evidence>
<evidence type="ECO:0000313" key="1">
    <source>
        <dbReference type="EMBL" id="GHK55992.1"/>
    </source>
</evidence>
<dbReference type="Gene3D" id="3.90.1150.10">
    <property type="entry name" value="Aspartate Aminotransferase, domain 1"/>
    <property type="match status" value="1"/>
</dbReference>
<reference evidence="1" key="1">
    <citation type="submission" date="2020-10" db="EMBL/GenBank/DDBJ databases">
        <title>Genome Sequence of ESBL Producing Zambian Clinical Strains.</title>
        <authorList>
            <person name="Shawa M."/>
            <person name="Furuta Y."/>
            <person name="Simbotwe M."/>
            <person name="Mulenga E."/>
            <person name="Mubanga M."/>
            <person name="Mulenga G."/>
            <person name="Kaile C."/>
            <person name="Zorigt T."/>
            <person name="Hang'ombe B."/>
            <person name="Higashi H."/>
        </authorList>
    </citation>
    <scope>NUCLEOTIDE SEQUENCE</scope>
    <source>
        <strain evidence="1">Zam_UTH_09</strain>
    </source>
</reference>
<sequence>MQQKAQENGLLLLSCGVYGNVIRFLYPLTIPDAQFSKALDILARVLKS</sequence>
<comment type="caution">
    <text evidence="1">The sequence shown here is derived from an EMBL/GenBank/DDBJ whole genome shotgun (WGS) entry which is preliminary data.</text>
</comment>
<organism evidence="1 2">
    <name type="scientific">Klebsiella pneumoniae</name>
    <dbReference type="NCBI Taxonomy" id="573"/>
    <lineage>
        <taxon>Bacteria</taxon>
        <taxon>Pseudomonadati</taxon>
        <taxon>Pseudomonadota</taxon>
        <taxon>Gammaproteobacteria</taxon>
        <taxon>Enterobacterales</taxon>
        <taxon>Enterobacteriaceae</taxon>
        <taxon>Klebsiella/Raoultella group</taxon>
        <taxon>Klebsiella</taxon>
        <taxon>Klebsiella pneumoniae complex</taxon>
    </lineage>
</organism>
<name>A0A919M1W0_KLEPN</name>
<dbReference type="InterPro" id="IPR015424">
    <property type="entry name" value="PyrdxlP-dep_Trfase"/>
</dbReference>
<proteinExistence type="predicted"/>
<accession>A0A919M1W0</accession>